<dbReference type="PANTHER" id="PTHR33156:SF73">
    <property type="entry name" value="PROTEIN NUCLEAR FUSION DEFECTIVE 6, CHLOROPLASTIC_MITOCHONDRIAL-LIKE"/>
    <property type="match status" value="1"/>
</dbReference>
<organism evidence="1 2">
    <name type="scientific">Ricinus communis</name>
    <name type="common">Castor bean</name>
    <dbReference type="NCBI Taxonomy" id="3988"/>
    <lineage>
        <taxon>Eukaryota</taxon>
        <taxon>Viridiplantae</taxon>
        <taxon>Streptophyta</taxon>
        <taxon>Embryophyta</taxon>
        <taxon>Tracheophyta</taxon>
        <taxon>Spermatophyta</taxon>
        <taxon>Magnoliopsida</taxon>
        <taxon>eudicotyledons</taxon>
        <taxon>Gunneridae</taxon>
        <taxon>Pentapetalae</taxon>
        <taxon>rosids</taxon>
        <taxon>fabids</taxon>
        <taxon>Malpighiales</taxon>
        <taxon>Euphorbiaceae</taxon>
        <taxon>Acalyphoideae</taxon>
        <taxon>Acalypheae</taxon>
        <taxon>Ricinus</taxon>
    </lineage>
</organism>
<accession>B9RKN6</accession>
<dbReference type="eggNOG" id="ENOG502S7W2">
    <property type="taxonomic scope" value="Eukaryota"/>
</dbReference>
<dbReference type="Proteomes" id="UP000008311">
    <property type="component" value="Unassembled WGS sequence"/>
</dbReference>
<name>B9RKN6_RICCO</name>
<evidence type="ECO:0000313" key="1">
    <source>
        <dbReference type="EMBL" id="EEF48234.1"/>
    </source>
</evidence>
<keyword evidence="2" id="KW-1185">Reference proteome</keyword>
<evidence type="ECO:0000313" key="2">
    <source>
        <dbReference type="Proteomes" id="UP000008311"/>
    </source>
</evidence>
<dbReference type="FunCoup" id="B9RKN6">
    <property type="interactions" value="172"/>
</dbReference>
<dbReference type="InParanoid" id="B9RKN6"/>
<dbReference type="AlphaFoldDB" id="B9RKN6"/>
<dbReference type="InterPro" id="IPR043459">
    <property type="entry name" value="NFD6/NOXY2-like"/>
</dbReference>
<dbReference type="PANTHER" id="PTHR33156">
    <property type="entry name" value="OS02G0230000 PROTEIN"/>
    <property type="match status" value="1"/>
</dbReference>
<sequence length="118" mass="12719">MASSKIVSRLSSRLNSLSFKLNKNSLSPQLSSLTSAPSSPTRRLSLLSRLPVELSSVGSMLPLHSAIASSRLVSSLSSESESWGLVPQGVFFRILQGFELVNLQGATMKIRDSARLVM</sequence>
<dbReference type="STRING" id="3988.B9RKN6"/>
<reference evidence="2" key="1">
    <citation type="journal article" date="2010" name="Nat. Biotechnol.">
        <title>Draft genome sequence of the oilseed species Ricinus communis.</title>
        <authorList>
            <person name="Chan A.P."/>
            <person name="Crabtree J."/>
            <person name="Zhao Q."/>
            <person name="Lorenzi H."/>
            <person name="Orvis J."/>
            <person name="Puiu D."/>
            <person name="Melake-Berhan A."/>
            <person name="Jones K.M."/>
            <person name="Redman J."/>
            <person name="Chen G."/>
            <person name="Cahoon E.B."/>
            <person name="Gedil M."/>
            <person name="Stanke M."/>
            <person name="Haas B.J."/>
            <person name="Wortman J.R."/>
            <person name="Fraser-Liggett C.M."/>
            <person name="Ravel J."/>
            <person name="Rabinowicz P.D."/>
        </authorList>
    </citation>
    <scope>NUCLEOTIDE SEQUENCE [LARGE SCALE GENOMIC DNA]</scope>
    <source>
        <strain evidence="2">cv. Hale</strain>
    </source>
</reference>
<protein>
    <submittedName>
        <fullName evidence="1">Uncharacterized protein</fullName>
    </submittedName>
</protein>
<dbReference type="EMBL" id="EQ973784">
    <property type="protein sequence ID" value="EEF48234.1"/>
    <property type="molecule type" value="Genomic_DNA"/>
</dbReference>
<proteinExistence type="predicted"/>
<gene>
    <name evidence="1" type="ORF">RCOM_1052230</name>
</gene>